<reference evidence="2 3" key="1">
    <citation type="submission" date="2018-08" db="EMBL/GenBank/DDBJ databases">
        <title>A genome reference for cultivated species of the human gut microbiota.</title>
        <authorList>
            <person name="Zou Y."/>
            <person name="Xue W."/>
            <person name="Luo G."/>
        </authorList>
    </citation>
    <scope>NUCLEOTIDE SEQUENCE [LARGE SCALE GENOMIC DNA]</scope>
    <source>
        <strain evidence="2 3">OF01-3</strain>
    </source>
</reference>
<evidence type="ECO:0008006" key="4">
    <source>
        <dbReference type="Google" id="ProtNLM"/>
    </source>
</evidence>
<feature type="transmembrane region" description="Helical" evidence="1">
    <location>
        <begin position="79"/>
        <end position="101"/>
    </location>
</feature>
<protein>
    <recommendedName>
        <fullName evidence="4">DUF624 domain-containing protein</fullName>
    </recommendedName>
</protein>
<keyword evidence="1" id="KW-1133">Transmembrane helix</keyword>
<comment type="caution">
    <text evidence="2">The sequence shown here is derived from an EMBL/GenBank/DDBJ whole genome shotgun (WGS) entry which is preliminary data.</text>
</comment>
<organism evidence="2 3">
    <name type="scientific">Anaerococcus nagyae</name>
    <dbReference type="NCBI Taxonomy" id="1755241"/>
    <lineage>
        <taxon>Bacteria</taxon>
        <taxon>Bacillati</taxon>
        <taxon>Bacillota</taxon>
        <taxon>Tissierellia</taxon>
        <taxon>Tissierellales</taxon>
        <taxon>Peptoniphilaceae</taxon>
        <taxon>Anaerococcus</taxon>
    </lineage>
</organism>
<feature type="transmembrane region" description="Helical" evidence="1">
    <location>
        <begin position="152"/>
        <end position="173"/>
    </location>
</feature>
<feature type="transmembrane region" description="Helical" evidence="1">
    <location>
        <begin position="16"/>
        <end position="47"/>
    </location>
</feature>
<feature type="transmembrane region" description="Helical" evidence="1">
    <location>
        <begin position="107"/>
        <end position="132"/>
    </location>
</feature>
<sequence>MDRKFKNLAHIVFEKIYYYLIMSLMYVVSIIAGLVFLTFGGSHVLLYKLNDKLSHERYKEKIKVFKFFKENFISFTKKYIKVSILYVSLILILAVDIFYFSTSISPIFTALFYLILILSFIIINAIELSFLLMAKYSEMTFRDVAQNSISLIIVNIVDVLFLDAIVALVAIVIYKISDILLIILFPGIFIELSYYVFNKMLDKKSISYLLFNIK</sequence>
<gene>
    <name evidence="2" type="ORF">DXA39_08295</name>
</gene>
<evidence type="ECO:0000313" key="2">
    <source>
        <dbReference type="EMBL" id="RGB74542.1"/>
    </source>
</evidence>
<dbReference type="OrthoDB" id="1693285at2"/>
<dbReference type="RefSeq" id="WP_117522252.1">
    <property type="nucleotide sequence ID" value="NZ_QVEU01000010.1"/>
</dbReference>
<keyword evidence="1" id="KW-0812">Transmembrane</keyword>
<keyword evidence="3" id="KW-1185">Reference proteome</keyword>
<accession>A0A3E2TFG5</accession>
<dbReference type="AlphaFoldDB" id="A0A3E2TFG5"/>
<feature type="transmembrane region" description="Helical" evidence="1">
    <location>
        <begin position="179"/>
        <end position="197"/>
    </location>
</feature>
<keyword evidence="1" id="KW-0472">Membrane</keyword>
<proteinExistence type="predicted"/>
<evidence type="ECO:0000313" key="3">
    <source>
        <dbReference type="Proteomes" id="UP000261011"/>
    </source>
</evidence>
<evidence type="ECO:0000256" key="1">
    <source>
        <dbReference type="SAM" id="Phobius"/>
    </source>
</evidence>
<name>A0A3E2TFG5_9FIRM</name>
<dbReference type="Proteomes" id="UP000261011">
    <property type="component" value="Unassembled WGS sequence"/>
</dbReference>
<dbReference type="EMBL" id="QVEU01000010">
    <property type="protein sequence ID" value="RGB74542.1"/>
    <property type="molecule type" value="Genomic_DNA"/>
</dbReference>